<dbReference type="GO" id="GO:0008270">
    <property type="term" value="F:zinc ion binding"/>
    <property type="evidence" value="ECO:0007669"/>
    <property type="project" value="InterPro"/>
</dbReference>
<keyword evidence="5" id="KW-0645">Protease</keyword>
<keyword evidence="6" id="KW-0479">Metal-binding</keyword>
<sequence>MKIVRIFIWLAMLISIVSCGGGGGDDPQTTEPPSDAVSVNFTPEFSAFRMALPVATSGSVGKNTTTPILLEGILQATNSATNTVEQFDWKASLDLGTFSVISETTIGLKPGNYDLVLDIVHDGQKYHGEANVDIVDGNSPIAMNLHPVLGKVDTDVSVNPEMAKLYFKVDPNELNLLGLGSPIVGIGLDNNQEMKFLINKNTSQSDLFFNIQYGSYLVNINFYDDTEKVGHLEIPDQTLNIDQNTAEVNYDVVPLMGVTVISFNEQGDSTEIKVKIPSSILTHVQQLSDLQTEIKLLDPDNMILFDGVISFSQDPDDPDAYIGLVPLNLNFQQTQTDGLFMTLKFFDVVDSPSVAFATCTSDSFHLEHNDKTVGCQVTFNDTTVDVVTALNAYFVVNVYDVNGNPVKDAQVFLDSGTTPVGVTGSDPFTTDGAVVFNTTVGDHDITAKAIGYIAQKMVTAEPLSINNVDLYLMAQETPPADTVEPFNYDTRVSMTENVLVEPTTQQITLANDMMVRIPPVKIDFEKNTGVARVIYNQTGYLTDADPSKTTEQVVMDYLNENKNLLNLSSADIANVEQQVYETAATGATRFYLQQKLHERDVFNALLQVNVNRDGRILSVNNTFSPNADLVVVNKHSPTVSIGQAIINAAERVGIKVRHQPMIESENLADDEQSTVVNAATASREKIEAKLVYVPVKNDELRLAWSFVLFTHDQRHVYQMLVDANSGALLAYFDQVDEDSYEVFPYPVESPNHAAPINTRQVENNPAASPGSPWGWHDLNATLGAEHTIMRGNNVHAYNDSDNSGSPTGLEPDCMAGITCVFPLDFTLPPASNSEAATANLFHWNNIIHDITYLYGFDQASGNFQVNQYGAPGLGGDDVRAEAQDGGGMNNANFWTPADGTRPRMQMYLWSYTTPQRDGDFDNAIIVHEYAHGISNRLVGGPANINCLSNYQRPSEGISDLYALMMTQPAGMTGTDPRGVGTYVLGQPITGAGIRPQQYSTDPAINTYTYESIVSGMSVPHGIGSVWTQAVWEVYWALVTEHGFDVDLYNYTAGKGNQRAMLYVTEGLKNTICSPSFIDARDGIIQAAIDNYSGEDVCLIWETFADFGLGIDAISPSNNSLNVTNGFGIPNSCDETADVWVEDTHYDYVGTLPDTGNEPDANMVGKSMWRSKAIWNRTIVGSPGPHQNPEFGQKNEIYVNVKNRGAAIAFNTTVEVYWAHASTGLTWPADWTLAGTDTVATLAVGADAFATVAWEPPSTGHYCLVARLVNPQDPMTNPETTDINYNTRYNNNIAWRNMNVVDLLLNQQIDISVIARGSVDSSNKITLQIGTQEQQKFLADGGQIAINLVEFTGIDQWEPITQIPHVIRNLYASPDTGSNINEGKVKLRFIADPMPITDKESTLYHIDVMQFESSTGTQDEVGGVSYEIITRTYLTDSDNDQKPDFEDDDDDNDQVPDTQDAFPLDPNRS</sequence>
<dbReference type="InterPro" id="IPR028974">
    <property type="entry name" value="TSP_type-3_rpt"/>
</dbReference>
<dbReference type="RefSeq" id="WP_107186165.1">
    <property type="nucleotide sequence ID" value="NZ_PYNS01000035.1"/>
</dbReference>
<evidence type="ECO:0000256" key="6">
    <source>
        <dbReference type="ARBA" id="ARBA00022723"/>
    </source>
</evidence>
<dbReference type="Gene3D" id="2.60.40.10">
    <property type="entry name" value="Immunoglobulins"/>
    <property type="match status" value="1"/>
</dbReference>
<keyword evidence="9" id="KW-0862">Zinc</keyword>
<dbReference type="Pfam" id="PF07504">
    <property type="entry name" value="FTP"/>
    <property type="match status" value="1"/>
</dbReference>
<keyword evidence="10" id="KW-0482">Metalloprotease</keyword>
<dbReference type="PROSITE" id="PS51257">
    <property type="entry name" value="PROKAR_LIPOPROTEIN"/>
    <property type="match status" value="1"/>
</dbReference>
<keyword evidence="8" id="KW-0378">Hydrolase</keyword>
<protein>
    <submittedName>
        <fullName evidence="16">Peptidase M36</fullName>
    </submittedName>
</protein>
<dbReference type="Gene3D" id="1.10.390.10">
    <property type="entry name" value="Neutral Protease Domain 2"/>
    <property type="match status" value="1"/>
</dbReference>
<name>A0A2T3KPX3_PHOLD</name>
<keyword evidence="7 13" id="KW-0732">Signal</keyword>
<feature type="domain" description="FTP" evidence="14">
    <location>
        <begin position="579"/>
        <end position="623"/>
    </location>
</feature>
<dbReference type="InterPro" id="IPR001842">
    <property type="entry name" value="Peptidase_M36"/>
</dbReference>
<comment type="subcellular location">
    <subcellularLocation>
        <location evidence="2">Secreted</location>
    </subcellularLocation>
</comment>
<feature type="signal peptide" evidence="13">
    <location>
        <begin position="1"/>
        <end position="20"/>
    </location>
</feature>
<comment type="cofactor">
    <cofactor evidence="1">
        <name>Zn(2+)</name>
        <dbReference type="ChEBI" id="CHEBI:29105"/>
    </cofactor>
</comment>
<dbReference type="PANTHER" id="PTHR33478:SF1">
    <property type="entry name" value="EXTRACELLULAR METALLOPROTEINASE MEP"/>
    <property type="match status" value="1"/>
</dbReference>
<dbReference type="SUPFAM" id="SSF55486">
    <property type="entry name" value="Metalloproteases ('zincins'), catalytic domain"/>
    <property type="match status" value="1"/>
</dbReference>
<dbReference type="GO" id="GO:0006508">
    <property type="term" value="P:proteolysis"/>
    <property type="evidence" value="ECO:0007669"/>
    <property type="project" value="UniProtKB-KW"/>
</dbReference>
<evidence type="ECO:0000256" key="1">
    <source>
        <dbReference type="ARBA" id="ARBA00001947"/>
    </source>
</evidence>
<dbReference type="InterPro" id="IPR013783">
    <property type="entry name" value="Ig-like_fold"/>
</dbReference>
<evidence type="ECO:0000259" key="14">
    <source>
        <dbReference type="Pfam" id="PF07504"/>
    </source>
</evidence>
<reference evidence="16 17" key="1">
    <citation type="submission" date="2018-03" db="EMBL/GenBank/DDBJ databases">
        <title>Whole genome sequencing of Histamine producing bacteria.</title>
        <authorList>
            <person name="Butler K."/>
        </authorList>
    </citation>
    <scope>NUCLEOTIDE SEQUENCE [LARGE SCALE GENOMIC DNA]</scope>
    <source>
        <strain evidence="16 17">Res.4.1</strain>
    </source>
</reference>
<feature type="chain" id="PRO_5015574161" evidence="13">
    <location>
        <begin position="21"/>
        <end position="1468"/>
    </location>
</feature>
<dbReference type="InterPro" id="IPR011635">
    <property type="entry name" value="CARDB"/>
</dbReference>
<dbReference type="GO" id="GO:0004222">
    <property type="term" value="F:metalloendopeptidase activity"/>
    <property type="evidence" value="ECO:0007669"/>
    <property type="project" value="InterPro"/>
</dbReference>
<evidence type="ECO:0000256" key="13">
    <source>
        <dbReference type="SAM" id="SignalP"/>
    </source>
</evidence>
<feature type="compositionally biased region" description="Acidic residues" evidence="12">
    <location>
        <begin position="1444"/>
        <end position="1453"/>
    </location>
</feature>
<evidence type="ECO:0000256" key="3">
    <source>
        <dbReference type="ARBA" id="ARBA00006006"/>
    </source>
</evidence>
<dbReference type="InterPro" id="IPR011096">
    <property type="entry name" value="FTP_domain"/>
</dbReference>
<dbReference type="InterPro" id="IPR027268">
    <property type="entry name" value="Peptidase_M4/M1_CTD_sf"/>
</dbReference>
<dbReference type="GO" id="GO:0005615">
    <property type="term" value="C:extracellular space"/>
    <property type="evidence" value="ECO:0007669"/>
    <property type="project" value="InterPro"/>
</dbReference>
<evidence type="ECO:0000256" key="12">
    <source>
        <dbReference type="SAM" id="MobiDB-lite"/>
    </source>
</evidence>
<feature type="domain" description="CARDB" evidence="15">
    <location>
        <begin position="1184"/>
        <end position="1264"/>
    </location>
</feature>
<evidence type="ECO:0000256" key="10">
    <source>
        <dbReference type="ARBA" id="ARBA00023049"/>
    </source>
</evidence>
<dbReference type="Pfam" id="PF07705">
    <property type="entry name" value="CARDB"/>
    <property type="match status" value="1"/>
</dbReference>
<proteinExistence type="inferred from homology"/>
<dbReference type="CDD" id="cd09596">
    <property type="entry name" value="M36"/>
    <property type="match status" value="1"/>
</dbReference>
<evidence type="ECO:0000256" key="11">
    <source>
        <dbReference type="ARBA" id="ARBA00023145"/>
    </source>
</evidence>
<dbReference type="Pfam" id="PF02128">
    <property type="entry name" value="Peptidase_M36"/>
    <property type="match status" value="1"/>
</dbReference>
<dbReference type="SUPFAM" id="SSF103647">
    <property type="entry name" value="TSP type-3 repeat"/>
    <property type="match status" value="1"/>
</dbReference>
<evidence type="ECO:0000256" key="2">
    <source>
        <dbReference type="ARBA" id="ARBA00004613"/>
    </source>
</evidence>
<evidence type="ECO:0000256" key="8">
    <source>
        <dbReference type="ARBA" id="ARBA00022801"/>
    </source>
</evidence>
<dbReference type="PANTHER" id="PTHR33478">
    <property type="entry name" value="EXTRACELLULAR METALLOPROTEINASE MEP"/>
    <property type="match status" value="1"/>
</dbReference>
<evidence type="ECO:0000313" key="16">
    <source>
        <dbReference type="EMBL" id="PSV07074.1"/>
    </source>
</evidence>
<dbReference type="Gene3D" id="3.10.170.10">
    <property type="match status" value="1"/>
</dbReference>
<evidence type="ECO:0000313" key="17">
    <source>
        <dbReference type="Proteomes" id="UP000240530"/>
    </source>
</evidence>
<comment type="caution">
    <text evidence="16">The sequence shown here is derived from an EMBL/GenBank/DDBJ whole genome shotgun (WGS) entry which is preliminary data.</text>
</comment>
<evidence type="ECO:0000256" key="4">
    <source>
        <dbReference type="ARBA" id="ARBA00022525"/>
    </source>
</evidence>
<evidence type="ECO:0000256" key="7">
    <source>
        <dbReference type="ARBA" id="ARBA00022729"/>
    </source>
</evidence>
<dbReference type="GO" id="GO:0005509">
    <property type="term" value="F:calcium ion binding"/>
    <property type="evidence" value="ECO:0007669"/>
    <property type="project" value="InterPro"/>
</dbReference>
<organism evidence="16 17">
    <name type="scientific">Photobacterium leiognathi subsp. mandapamensis</name>
    <name type="common">Photobacterium mandapamensis</name>
    <dbReference type="NCBI Taxonomy" id="48408"/>
    <lineage>
        <taxon>Bacteria</taxon>
        <taxon>Pseudomonadati</taxon>
        <taxon>Pseudomonadota</taxon>
        <taxon>Gammaproteobacteria</taxon>
        <taxon>Vibrionales</taxon>
        <taxon>Vibrionaceae</taxon>
        <taxon>Photobacterium</taxon>
    </lineage>
</organism>
<dbReference type="EMBL" id="PYNS01000035">
    <property type="protein sequence ID" value="PSV07074.1"/>
    <property type="molecule type" value="Genomic_DNA"/>
</dbReference>
<comment type="similarity">
    <text evidence="3">Belongs to the peptidase M36 family.</text>
</comment>
<evidence type="ECO:0000256" key="5">
    <source>
        <dbReference type="ARBA" id="ARBA00022670"/>
    </source>
</evidence>
<gene>
    <name evidence="16" type="ORF">C0W93_20070</name>
</gene>
<accession>A0A2T3KPX3</accession>
<dbReference type="Proteomes" id="UP000240530">
    <property type="component" value="Unassembled WGS sequence"/>
</dbReference>
<feature type="region of interest" description="Disordered" evidence="12">
    <location>
        <begin position="1433"/>
        <end position="1468"/>
    </location>
</feature>
<keyword evidence="4" id="KW-0964">Secreted</keyword>
<evidence type="ECO:0000259" key="15">
    <source>
        <dbReference type="Pfam" id="PF07705"/>
    </source>
</evidence>
<dbReference type="InterPro" id="IPR050371">
    <property type="entry name" value="Fungal_virulence_M36"/>
</dbReference>
<evidence type="ECO:0000256" key="9">
    <source>
        <dbReference type="ARBA" id="ARBA00022833"/>
    </source>
</evidence>
<keyword evidence="11" id="KW-0865">Zymogen</keyword>